<gene>
    <name evidence="1" type="ORF">OGAPHI_007326</name>
</gene>
<evidence type="ECO:0000313" key="1">
    <source>
        <dbReference type="EMBL" id="KAH3660121.1"/>
    </source>
</evidence>
<organism evidence="1 2">
    <name type="scientific">Ogataea philodendri</name>
    <dbReference type="NCBI Taxonomy" id="1378263"/>
    <lineage>
        <taxon>Eukaryota</taxon>
        <taxon>Fungi</taxon>
        <taxon>Dikarya</taxon>
        <taxon>Ascomycota</taxon>
        <taxon>Saccharomycotina</taxon>
        <taxon>Pichiomycetes</taxon>
        <taxon>Pichiales</taxon>
        <taxon>Pichiaceae</taxon>
        <taxon>Ogataea</taxon>
    </lineage>
</organism>
<reference evidence="1" key="1">
    <citation type="journal article" date="2021" name="Open Biol.">
        <title>Shared evolutionary footprints suggest mitochondrial oxidative damage underlies multiple complex I losses in fungi.</title>
        <authorList>
            <person name="Schikora-Tamarit M.A."/>
            <person name="Marcet-Houben M."/>
            <person name="Nosek J."/>
            <person name="Gabaldon T."/>
        </authorList>
    </citation>
    <scope>NUCLEOTIDE SEQUENCE</scope>
    <source>
        <strain evidence="1">CBS6075</strain>
    </source>
</reference>
<dbReference type="AlphaFoldDB" id="A0A9P8SZ78"/>
<reference evidence="1" key="2">
    <citation type="submission" date="2021-01" db="EMBL/GenBank/DDBJ databases">
        <authorList>
            <person name="Schikora-Tamarit M.A."/>
        </authorList>
    </citation>
    <scope>NUCLEOTIDE SEQUENCE</scope>
    <source>
        <strain evidence="1">CBS6075</strain>
    </source>
</reference>
<dbReference type="Proteomes" id="UP000769157">
    <property type="component" value="Unassembled WGS sequence"/>
</dbReference>
<evidence type="ECO:0000313" key="2">
    <source>
        <dbReference type="Proteomes" id="UP000769157"/>
    </source>
</evidence>
<comment type="caution">
    <text evidence="1">The sequence shown here is derived from an EMBL/GenBank/DDBJ whole genome shotgun (WGS) entry which is preliminary data.</text>
</comment>
<dbReference type="EMBL" id="JAEUBE010000511">
    <property type="protein sequence ID" value="KAH3660121.1"/>
    <property type="molecule type" value="Genomic_DNA"/>
</dbReference>
<dbReference type="RefSeq" id="XP_046057832.1">
    <property type="nucleotide sequence ID" value="XM_046208710.1"/>
</dbReference>
<name>A0A9P8SZ78_9ASCO</name>
<keyword evidence="2" id="KW-1185">Reference proteome</keyword>
<proteinExistence type="predicted"/>
<sequence length="100" mass="10750">MANKTSSSRVEWGVGLGRSPETGTVVEIPLAAATVRWAVLLYFFNRSSFLDLGGEDVDEERGSLEMSPVSTTLVAAEEVMEEGVELLSLGLRGESGVWES</sequence>
<protein>
    <submittedName>
        <fullName evidence="1">Uncharacterized protein</fullName>
    </submittedName>
</protein>
<dbReference type="GeneID" id="70239290"/>
<accession>A0A9P8SZ78</accession>